<dbReference type="PaxDb" id="29760-VIT_01s0137g00480.t01"/>
<evidence type="ECO:0000313" key="3">
    <source>
        <dbReference type="Proteomes" id="UP000009183"/>
    </source>
</evidence>
<name>F6GVN6_VITVI</name>
<proteinExistence type="predicted"/>
<dbReference type="AlphaFoldDB" id="F6GVN6"/>
<dbReference type="InParanoid" id="F6GVN6"/>
<evidence type="ECO:0000256" key="1">
    <source>
        <dbReference type="SAM" id="MobiDB-lite"/>
    </source>
</evidence>
<accession>F6GVN6</accession>
<dbReference type="Proteomes" id="UP000009183">
    <property type="component" value="Chromosome 1"/>
</dbReference>
<keyword evidence="3" id="KW-1185">Reference proteome</keyword>
<sequence length="77" mass="8633">MEASSPISMQQTPQQDQPEASSRPFRKSFVTSLMEAATLRSPSFKEDTYFVSRLKSSEKALQEFKDKLVASHGSDSM</sequence>
<feature type="compositionally biased region" description="Polar residues" evidence="1">
    <location>
        <begin position="1"/>
        <end position="20"/>
    </location>
</feature>
<organism evidence="2 3">
    <name type="scientific">Vitis vinifera</name>
    <name type="common">Grape</name>
    <dbReference type="NCBI Taxonomy" id="29760"/>
    <lineage>
        <taxon>Eukaryota</taxon>
        <taxon>Viridiplantae</taxon>
        <taxon>Streptophyta</taxon>
        <taxon>Embryophyta</taxon>
        <taxon>Tracheophyta</taxon>
        <taxon>Spermatophyta</taxon>
        <taxon>Magnoliopsida</taxon>
        <taxon>eudicotyledons</taxon>
        <taxon>Gunneridae</taxon>
        <taxon>Pentapetalae</taxon>
        <taxon>rosids</taxon>
        <taxon>Vitales</taxon>
        <taxon>Vitaceae</taxon>
        <taxon>Viteae</taxon>
        <taxon>Vitis</taxon>
    </lineage>
</organism>
<feature type="region of interest" description="Disordered" evidence="1">
    <location>
        <begin position="1"/>
        <end position="25"/>
    </location>
</feature>
<evidence type="ECO:0000313" key="2">
    <source>
        <dbReference type="EMBL" id="CCB43999.1"/>
    </source>
</evidence>
<gene>
    <name evidence="2" type="ordered locus">VIT_01s0137g00480</name>
</gene>
<dbReference type="HOGENOM" id="CLU_2643057_0_0_1"/>
<protein>
    <submittedName>
        <fullName evidence="2">Uncharacterized protein</fullName>
    </submittedName>
</protein>
<reference evidence="3" key="1">
    <citation type="journal article" date="2007" name="Nature">
        <title>The grapevine genome sequence suggests ancestral hexaploidization in major angiosperm phyla.</title>
        <authorList>
            <consortium name="The French-Italian Public Consortium for Grapevine Genome Characterization."/>
            <person name="Jaillon O."/>
            <person name="Aury J.-M."/>
            <person name="Noel B."/>
            <person name="Policriti A."/>
            <person name="Clepet C."/>
            <person name="Casagrande A."/>
            <person name="Choisne N."/>
            <person name="Aubourg S."/>
            <person name="Vitulo N."/>
            <person name="Jubin C."/>
            <person name="Vezzi A."/>
            <person name="Legeai F."/>
            <person name="Hugueney P."/>
            <person name="Dasilva C."/>
            <person name="Horner D."/>
            <person name="Mica E."/>
            <person name="Jublot D."/>
            <person name="Poulain J."/>
            <person name="Bruyere C."/>
            <person name="Billault A."/>
            <person name="Segurens B."/>
            <person name="Gouyvenoux M."/>
            <person name="Ugarte E."/>
            <person name="Cattonaro F."/>
            <person name="Anthouard V."/>
            <person name="Vico V."/>
            <person name="Del Fabbro C."/>
            <person name="Alaux M."/>
            <person name="Di Gaspero G."/>
            <person name="Dumas V."/>
            <person name="Felice N."/>
            <person name="Paillard S."/>
            <person name="Juman I."/>
            <person name="Moroldo M."/>
            <person name="Scalabrin S."/>
            <person name="Canaguier A."/>
            <person name="Le Clainche I."/>
            <person name="Malacrida G."/>
            <person name="Durand E."/>
            <person name="Pesole G."/>
            <person name="Laucou V."/>
            <person name="Chatelet P."/>
            <person name="Merdinoglu D."/>
            <person name="Delledonne M."/>
            <person name="Pezzotti M."/>
            <person name="Lecharny A."/>
            <person name="Scarpelli C."/>
            <person name="Artiguenave F."/>
            <person name="Pe M.E."/>
            <person name="Valle G."/>
            <person name="Morgante M."/>
            <person name="Caboche M."/>
            <person name="Adam-Blondon A.-F."/>
            <person name="Weissenbach J."/>
            <person name="Quetier F."/>
            <person name="Wincker P."/>
        </authorList>
    </citation>
    <scope>NUCLEOTIDE SEQUENCE [LARGE SCALE GENOMIC DNA]</scope>
    <source>
        <strain evidence="3">cv. Pinot noir / PN40024</strain>
    </source>
</reference>
<dbReference type="EMBL" id="FN594954">
    <property type="protein sequence ID" value="CCB43999.1"/>
    <property type="molecule type" value="Genomic_DNA"/>
</dbReference>